<evidence type="ECO:0000313" key="7">
    <source>
        <dbReference type="Proteomes" id="UP001060104"/>
    </source>
</evidence>
<dbReference type="RefSeq" id="WP_055268553.1">
    <property type="nucleotide sequence ID" value="NZ_CAXKYA010000001.1"/>
</dbReference>
<feature type="domain" description="DUF4973" evidence="3">
    <location>
        <begin position="24"/>
        <end position="153"/>
    </location>
</feature>
<feature type="signal peptide" evidence="1">
    <location>
        <begin position="1"/>
        <end position="21"/>
    </location>
</feature>
<dbReference type="Proteomes" id="UP000095606">
    <property type="component" value="Unassembled WGS sequence"/>
</dbReference>
<reference evidence="5" key="2">
    <citation type="submission" date="2022-08" db="EMBL/GenBank/DDBJ databases">
        <title>Genome Sequencing of Bacteroides fragilis Group Isolates with Nanopore Technology.</title>
        <authorList>
            <person name="Tisza M.J."/>
            <person name="Smith D."/>
            <person name="Dekker J.P."/>
        </authorList>
    </citation>
    <scope>NUCLEOTIDE SEQUENCE</scope>
    <source>
        <strain evidence="5">BFG-527</strain>
    </source>
</reference>
<evidence type="ECO:0000259" key="2">
    <source>
        <dbReference type="Pfam" id="PF14274"/>
    </source>
</evidence>
<dbReference type="EMBL" id="CZAE01000001">
    <property type="protein sequence ID" value="CUO34647.1"/>
    <property type="molecule type" value="Genomic_DNA"/>
</dbReference>
<dbReference type="Gene3D" id="2.60.40.1740">
    <property type="entry name" value="hypothetical protein (bacova_03559)"/>
    <property type="match status" value="1"/>
</dbReference>
<name>A0A174EBG7_9BACE</name>
<dbReference type="GeneID" id="69588746"/>
<dbReference type="Pfam" id="PF16343">
    <property type="entry name" value="DUF4973"/>
    <property type="match status" value="1"/>
</dbReference>
<evidence type="ECO:0000256" key="1">
    <source>
        <dbReference type="SAM" id="SignalP"/>
    </source>
</evidence>
<dbReference type="AlphaFoldDB" id="A0A174EBG7"/>
<feature type="domain" description="BT-3044-like C-terminal" evidence="2">
    <location>
        <begin position="165"/>
        <end position="310"/>
    </location>
</feature>
<accession>A0A174EBG7</accession>
<organism evidence="4 6">
    <name type="scientific">Bacteroides faecis</name>
    <dbReference type="NCBI Taxonomy" id="674529"/>
    <lineage>
        <taxon>Bacteria</taxon>
        <taxon>Pseudomonadati</taxon>
        <taxon>Bacteroidota</taxon>
        <taxon>Bacteroidia</taxon>
        <taxon>Bacteroidales</taxon>
        <taxon>Bacteroidaceae</taxon>
        <taxon>Bacteroides</taxon>
    </lineage>
</organism>
<feature type="chain" id="PRO_5008020599" evidence="1">
    <location>
        <begin position="22"/>
        <end position="328"/>
    </location>
</feature>
<keyword evidence="7" id="KW-1185">Reference proteome</keyword>
<protein>
    <submittedName>
        <fullName evidence="5">DUF4973 domain-containing protein</fullName>
    </submittedName>
    <submittedName>
        <fullName evidence="4">Domain of uncharacterized function (DUF1735)</fullName>
    </submittedName>
</protein>
<dbReference type="EMBL" id="CP103141">
    <property type="protein sequence ID" value="UVQ76527.1"/>
    <property type="molecule type" value="Genomic_DNA"/>
</dbReference>
<gene>
    <name evidence="4" type="ORF">ERS852461_00063</name>
    <name evidence="5" type="ORF">NXY30_09235</name>
</gene>
<reference evidence="4 6" key="1">
    <citation type="submission" date="2015-09" db="EMBL/GenBank/DDBJ databases">
        <authorList>
            <consortium name="Pathogen Informatics"/>
        </authorList>
    </citation>
    <scope>NUCLEOTIDE SEQUENCE [LARGE SCALE GENOMIC DNA]</scope>
    <source>
        <strain evidence="4 6">2789STDY5834846</strain>
    </source>
</reference>
<dbReference type="InterPro" id="IPR032509">
    <property type="entry name" value="DUF4973"/>
</dbReference>
<proteinExistence type="predicted"/>
<evidence type="ECO:0000259" key="3">
    <source>
        <dbReference type="Pfam" id="PF16343"/>
    </source>
</evidence>
<keyword evidence="1" id="KW-0732">Signal</keyword>
<dbReference type="Proteomes" id="UP001060104">
    <property type="component" value="Chromosome"/>
</dbReference>
<sequence>MKKIYSFLAIATTLFMCSACNNEWEDELYTQMVSLKAPYENQGVTNIYLRYKPNGEVTYKLPVIVSGSKVNEQNLDVHLGVDNDTLKILNEERYQFRTDLHYQQLSEQHYEFTSPTCHIPAGSSMEMYEIKFKFKDLNLVEKWVLPMKVEENPSYIVNRRKGNGKALLRVMPFNDYSGTYSATSMRIYLDLTGYDKPLIMNTRTAWVVDENSIFFYAGVTDEEDINRATYKIIATFKENGKLDVRPADPANPINFALIDNNPTYEIRTEADPTLPYLTHYYVTMYIKYSYDDITSMKGTPIRYNVEGSMTTERKINELIPDEDQAIEW</sequence>
<evidence type="ECO:0000313" key="6">
    <source>
        <dbReference type="Proteomes" id="UP000095606"/>
    </source>
</evidence>
<evidence type="ECO:0000313" key="4">
    <source>
        <dbReference type="EMBL" id="CUO34647.1"/>
    </source>
</evidence>
<dbReference type="InterPro" id="IPR025371">
    <property type="entry name" value="BT_3044-like_C"/>
</dbReference>
<dbReference type="Pfam" id="PF14274">
    <property type="entry name" value="BT_3044-like_C"/>
    <property type="match status" value="1"/>
</dbReference>
<dbReference type="Gene3D" id="2.40.128.440">
    <property type="entry name" value="Uncharacterised protein PF14274, DUF4361"/>
    <property type="match status" value="1"/>
</dbReference>
<evidence type="ECO:0000313" key="5">
    <source>
        <dbReference type="EMBL" id="UVQ76527.1"/>
    </source>
</evidence>